<feature type="domain" description="Gamma-glutamylcyclotransferase AIG2-like" evidence="3">
    <location>
        <begin position="3"/>
        <end position="105"/>
    </location>
</feature>
<organism evidence="4 5">
    <name type="scientific">Methanothermococcus okinawensis (strain DSM 14208 / JCM 11175 / IH1)</name>
    <dbReference type="NCBI Taxonomy" id="647113"/>
    <lineage>
        <taxon>Archaea</taxon>
        <taxon>Methanobacteriati</taxon>
        <taxon>Methanobacteriota</taxon>
        <taxon>Methanomada group</taxon>
        <taxon>Methanococci</taxon>
        <taxon>Methanococcales</taxon>
        <taxon>Methanococcaceae</taxon>
        <taxon>Methanothermococcus</taxon>
    </lineage>
</organism>
<dbReference type="AlphaFoldDB" id="F8ALF6"/>
<evidence type="ECO:0000256" key="2">
    <source>
        <dbReference type="ARBA" id="ARBA00030602"/>
    </source>
</evidence>
<dbReference type="SUPFAM" id="SSF110857">
    <property type="entry name" value="Gamma-glutamyl cyclotransferase-like"/>
    <property type="match status" value="1"/>
</dbReference>
<dbReference type="GeneID" id="10772691"/>
<keyword evidence="5" id="KW-1185">Reference proteome</keyword>
<dbReference type="PANTHER" id="PTHR31544:SF2">
    <property type="entry name" value="AIG2-LIKE PROTEIN D"/>
    <property type="match status" value="1"/>
</dbReference>
<evidence type="ECO:0000259" key="3">
    <source>
        <dbReference type="Pfam" id="PF06094"/>
    </source>
</evidence>
<sequence>MNVFAYGELMKKDRLKELINRVPKMKKGKIIGYEKFFDKNIGYYGVKEEIKEKRKTVDGIILFDISEDELKIFDDYEDEGVYYLRRKTHAYDDEGNKYEVCVYIRN</sequence>
<reference evidence="4" key="1">
    <citation type="submission" date="2011-05" db="EMBL/GenBank/DDBJ databases">
        <title>Complete sequence of chromosome of Methanothermococcus okinawensis IH1.</title>
        <authorList>
            <consortium name="US DOE Joint Genome Institute"/>
            <person name="Lucas S."/>
            <person name="Han J."/>
            <person name="Lapidus A."/>
            <person name="Cheng J.-F."/>
            <person name="Goodwin L."/>
            <person name="Pitluck S."/>
            <person name="Peters L."/>
            <person name="Mikhailova N."/>
            <person name="Held B."/>
            <person name="Han C."/>
            <person name="Tapia R."/>
            <person name="Land M."/>
            <person name="Hauser L."/>
            <person name="Kyrpides N."/>
            <person name="Ivanova N."/>
            <person name="Pagani I."/>
            <person name="Sieprawska-Lupa M."/>
            <person name="Takai K."/>
            <person name="Miyazaki J."/>
            <person name="Whitman W."/>
            <person name="Woyke T."/>
        </authorList>
    </citation>
    <scope>NUCLEOTIDE SEQUENCE [LARGE SCALE GENOMIC DNA]</scope>
    <source>
        <strain evidence="4">IH1</strain>
    </source>
</reference>
<dbReference type="OrthoDB" id="65489at2157"/>
<dbReference type="EMBL" id="CP002792">
    <property type="protein sequence ID" value="AEH06545.1"/>
    <property type="molecule type" value="Genomic_DNA"/>
</dbReference>
<protein>
    <recommendedName>
        <fullName evidence="2">Putative gamma-glutamylcyclotransferase</fullName>
    </recommendedName>
</protein>
<dbReference type="RefSeq" id="WP_013866731.1">
    <property type="nucleotide sequence ID" value="NC_015636.1"/>
</dbReference>
<evidence type="ECO:0000313" key="4">
    <source>
        <dbReference type="EMBL" id="AEH06545.1"/>
    </source>
</evidence>
<evidence type="ECO:0000313" key="5">
    <source>
        <dbReference type="Proteomes" id="UP000009296"/>
    </source>
</evidence>
<dbReference type="InterPro" id="IPR036568">
    <property type="entry name" value="GGCT-like_sf"/>
</dbReference>
<dbReference type="InterPro" id="IPR009288">
    <property type="entry name" value="AIG2-like_dom"/>
</dbReference>
<dbReference type="STRING" id="647113.Metok_0565"/>
<accession>F8ALF6</accession>
<dbReference type="GO" id="GO:0016740">
    <property type="term" value="F:transferase activity"/>
    <property type="evidence" value="ECO:0007669"/>
    <property type="project" value="UniProtKB-KW"/>
</dbReference>
<dbReference type="CDD" id="cd06661">
    <property type="entry name" value="GGCT_like"/>
    <property type="match status" value="1"/>
</dbReference>
<evidence type="ECO:0000256" key="1">
    <source>
        <dbReference type="ARBA" id="ARBA00022679"/>
    </source>
</evidence>
<dbReference type="PANTHER" id="PTHR31544">
    <property type="entry name" value="AIG2-LIKE PROTEIN D"/>
    <property type="match status" value="1"/>
</dbReference>
<proteinExistence type="predicted"/>
<keyword evidence="1" id="KW-0808">Transferase</keyword>
<dbReference type="eggNOG" id="arCOG05099">
    <property type="taxonomic scope" value="Archaea"/>
</dbReference>
<dbReference type="Proteomes" id="UP000009296">
    <property type="component" value="Chromosome"/>
</dbReference>
<dbReference type="Pfam" id="PF06094">
    <property type="entry name" value="GGACT"/>
    <property type="match status" value="1"/>
</dbReference>
<gene>
    <name evidence="4" type="ordered locus">Metok_0565</name>
</gene>
<dbReference type="InterPro" id="IPR045038">
    <property type="entry name" value="AIG2-like"/>
</dbReference>
<name>F8ALF6_METOI</name>
<dbReference type="KEGG" id="mok:Metok_0565"/>
<dbReference type="HOGENOM" id="CLU_2217094_0_0_2"/>
<dbReference type="Gene3D" id="3.10.490.10">
    <property type="entry name" value="Gamma-glutamyl cyclotransferase-like"/>
    <property type="match status" value="1"/>
</dbReference>
<dbReference type="InterPro" id="IPR013024">
    <property type="entry name" value="GGCT-like"/>
</dbReference>